<accession>A0ABZ0S2U3</accession>
<keyword evidence="1" id="KW-1133">Transmembrane helix</keyword>
<evidence type="ECO:0000313" key="2">
    <source>
        <dbReference type="EMBL" id="WPL15503.1"/>
    </source>
</evidence>
<feature type="transmembrane region" description="Helical" evidence="1">
    <location>
        <begin position="44"/>
        <end position="60"/>
    </location>
</feature>
<dbReference type="Pfam" id="PF09838">
    <property type="entry name" value="DUF2065"/>
    <property type="match status" value="1"/>
</dbReference>
<dbReference type="EMBL" id="CP121472">
    <property type="protein sequence ID" value="WPL15503.1"/>
    <property type="molecule type" value="Genomic_DNA"/>
</dbReference>
<name>A0ABZ0S2U3_9GAMM</name>
<dbReference type="InterPro" id="IPR019201">
    <property type="entry name" value="DUF2065"/>
</dbReference>
<keyword evidence="1" id="KW-0812">Transmembrane</keyword>
<keyword evidence="1" id="KW-0472">Membrane</keyword>
<reference evidence="2 3" key="1">
    <citation type="journal article" date="2023" name="Microorganisms">
        <title>Thiorhodovibrio frisius and Trv. litoralis spp. nov., Two Novel Members from a Clade of Fastidious Purple Sulfur Bacteria That Exhibit Unique Red-Shifted Light-Harvesting Capabilities.</title>
        <authorList>
            <person name="Methner A."/>
            <person name="Kuzyk S.B."/>
            <person name="Petersen J."/>
            <person name="Bauer S."/>
            <person name="Brinkmann H."/>
            <person name="Sichau K."/>
            <person name="Wanner G."/>
            <person name="Wolf J."/>
            <person name="Neumann-Schaal M."/>
            <person name="Henke P."/>
            <person name="Tank M."/>
            <person name="Sproer C."/>
            <person name="Bunk B."/>
            <person name="Overmann J."/>
        </authorList>
    </citation>
    <scope>NUCLEOTIDE SEQUENCE [LARGE SCALE GENOMIC DNA]</scope>
    <source>
        <strain evidence="2 3">DSM 6702</strain>
    </source>
</reference>
<gene>
    <name evidence="2" type="ORF">Thiowin_00402</name>
</gene>
<dbReference type="Proteomes" id="UP001432180">
    <property type="component" value="Chromosome"/>
</dbReference>
<proteinExistence type="predicted"/>
<dbReference type="PANTHER" id="PTHR38602">
    <property type="entry name" value="INNER MEMBRANE PROTEIN-RELATED"/>
    <property type="match status" value="1"/>
</dbReference>
<dbReference type="PANTHER" id="PTHR38602:SF1">
    <property type="entry name" value="INNER MEMBRANE PROTEIN"/>
    <property type="match status" value="1"/>
</dbReference>
<sequence>MWHDFLVALALVFVIEGVMPFAAPGAMRRMMEEVARQSDGSLRIVGLLSMASGVVLLYFVR</sequence>
<organism evidence="2 3">
    <name type="scientific">Thiorhodovibrio winogradskyi</name>
    <dbReference type="NCBI Taxonomy" id="77007"/>
    <lineage>
        <taxon>Bacteria</taxon>
        <taxon>Pseudomonadati</taxon>
        <taxon>Pseudomonadota</taxon>
        <taxon>Gammaproteobacteria</taxon>
        <taxon>Chromatiales</taxon>
        <taxon>Chromatiaceae</taxon>
        <taxon>Thiorhodovibrio</taxon>
    </lineage>
</organism>
<evidence type="ECO:0000256" key="1">
    <source>
        <dbReference type="SAM" id="Phobius"/>
    </source>
</evidence>
<keyword evidence="3" id="KW-1185">Reference proteome</keyword>
<evidence type="ECO:0000313" key="3">
    <source>
        <dbReference type="Proteomes" id="UP001432180"/>
    </source>
</evidence>
<evidence type="ECO:0008006" key="4">
    <source>
        <dbReference type="Google" id="ProtNLM"/>
    </source>
</evidence>
<dbReference type="RefSeq" id="WP_328986072.1">
    <property type="nucleotide sequence ID" value="NZ_CP121472.1"/>
</dbReference>
<protein>
    <recommendedName>
        <fullName evidence="4">DUF2065 domain-containing protein</fullName>
    </recommendedName>
</protein>